<reference evidence="4" key="1">
    <citation type="journal article" date="2019" name="Int. J. Syst. Evol. Microbiol.">
        <title>The Global Catalogue of Microorganisms (GCM) 10K type strain sequencing project: providing services to taxonomists for standard genome sequencing and annotation.</title>
        <authorList>
            <consortium name="The Broad Institute Genomics Platform"/>
            <consortium name="The Broad Institute Genome Sequencing Center for Infectious Disease"/>
            <person name="Wu L."/>
            <person name="Ma J."/>
        </authorList>
    </citation>
    <scope>NUCLEOTIDE SEQUENCE [LARGE SCALE GENOMIC DNA]</scope>
    <source>
        <strain evidence="4">KACC 11407</strain>
    </source>
</reference>
<dbReference type="InterPro" id="IPR050272">
    <property type="entry name" value="Isochorismatase-like_hydrls"/>
</dbReference>
<dbReference type="InterPro" id="IPR036380">
    <property type="entry name" value="Isochorismatase-like_sf"/>
</dbReference>
<keyword evidence="1" id="KW-0378">Hydrolase</keyword>
<evidence type="ECO:0000256" key="1">
    <source>
        <dbReference type="ARBA" id="ARBA00022801"/>
    </source>
</evidence>
<evidence type="ECO:0000313" key="3">
    <source>
        <dbReference type="EMBL" id="MFC5570163.1"/>
    </source>
</evidence>
<dbReference type="Gene3D" id="3.40.50.850">
    <property type="entry name" value="Isochorismatase-like"/>
    <property type="match status" value="1"/>
</dbReference>
<protein>
    <submittedName>
        <fullName evidence="3">Isochorismatase family protein</fullName>
    </submittedName>
</protein>
<dbReference type="InterPro" id="IPR000868">
    <property type="entry name" value="Isochorismatase-like_dom"/>
</dbReference>
<name>A0ABW0SM41_9GAMM</name>
<dbReference type="Pfam" id="PF00857">
    <property type="entry name" value="Isochorismatase"/>
    <property type="match status" value="1"/>
</dbReference>
<dbReference type="SUPFAM" id="SSF52499">
    <property type="entry name" value="Isochorismatase-like hydrolases"/>
    <property type="match status" value="1"/>
</dbReference>
<proteinExistence type="predicted"/>
<gene>
    <name evidence="3" type="ORF">ACFPN1_08845</name>
</gene>
<feature type="domain" description="Isochorismatase-like" evidence="2">
    <location>
        <begin position="27"/>
        <end position="166"/>
    </location>
</feature>
<organism evidence="3 4">
    <name type="scientific">Lysobacter yangpyeongensis</name>
    <dbReference type="NCBI Taxonomy" id="346182"/>
    <lineage>
        <taxon>Bacteria</taxon>
        <taxon>Pseudomonadati</taxon>
        <taxon>Pseudomonadota</taxon>
        <taxon>Gammaproteobacteria</taxon>
        <taxon>Lysobacterales</taxon>
        <taxon>Lysobacteraceae</taxon>
        <taxon>Lysobacter</taxon>
    </lineage>
</organism>
<keyword evidence="4" id="KW-1185">Reference proteome</keyword>
<evidence type="ECO:0000259" key="2">
    <source>
        <dbReference type="Pfam" id="PF00857"/>
    </source>
</evidence>
<dbReference type="PANTHER" id="PTHR43540">
    <property type="entry name" value="PEROXYUREIDOACRYLATE/UREIDOACRYLATE AMIDOHYDROLASE-RELATED"/>
    <property type="match status" value="1"/>
</dbReference>
<dbReference type="EMBL" id="JBHSNM010000002">
    <property type="protein sequence ID" value="MFC5570163.1"/>
    <property type="molecule type" value="Genomic_DNA"/>
</dbReference>
<dbReference type="Proteomes" id="UP001596036">
    <property type="component" value="Unassembled WGS sequence"/>
</dbReference>
<evidence type="ECO:0000313" key="4">
    <source>
        <dbReference type="Proteomes" id="UP001596036"/>
    </source>
</evidence>
<sequence length="205" mass="21530">MDAFVERPRRLLDIAGAPRHPSPLAASALVVIDAQLEYLTGALPLKGIDAAVCEARRVLDRCREHGVPVFHVVHHGRAGAAAFDPQGPYAGFIPPLAPIAGETTIVKSLPNAFAKTMLHEALQATGRKELVIVGFATHMCVSATARVALDLGYRTTIVAAATATRDLPSASGDRVTPAEVVFEGTLAALADRFAVVVPDAAALER</sequence>
<dbReference type="PANTHER" id="PTHR43540:SF15">
    <property type="entry name" value="BLR5631 PROTEIN"/>
    <property type="match status" value="1"/>
</dbReference>
<accession>A0ABW0SM41</accession>
<comment type="caution">
    <text evidence="3">The sequence shown here is derived from an EMBL/GenBank/DDBJ whole genome shotgun (WGS) entry which is preliminary data.</text>
</comment>
<dbReference type="RefSeq" id="WP_386754515.1">
    <property type="nucleotide sequence ID" value="NZ_JBHSNM010000002.1"/>
</dbReference>